<dbReference type="KEGG" id="mets:DK389_12095"/>
<keyword evidence="4" id="KW-1185">Reference proteome</keyword>
<gene>
    <name evidence="3" type="ORF">DK389_12095</name>
</gene>
<feature type="chain" id="PRO_5016063771" evidence="2">
    <location>
        <begin position="21"/>
        <end position="82"/>
    </location>
</feature>
<keyword evidence="2" id="KW-0732">Signal</keyword>
<dbReference type="Proteomes" id="UP000245926">
    <property type="component" value="Chromosome"/>
</dbReference>
<accession>A0A2U8W6I5</accession>
<feature type="signal peptide" evidence="2">
    <location>
        <begin position="1"/>
        <end position="20"/>
    </location>
</feature>
<proteinExistence type="predicted"/>
<organism evidence="3 4">
    <name type="scientific">Methylobacterium durans</name>
    <dbReference type="NCBI Taxonomy" id="2202825"/>
    <lineage>
        <taxon>Bacteria</taxon>
        <taxon>Pseudomonadati</taxon>
        <taxon>Pseudomonadota</taxon>
        <taxon>Alphaproteobacteria</taxon>
        <taxon>Hyphomicrobiales</taxon>
        <taxon>Methylobacteriaceae</taxon>
        <taxon>Methylobacterium</taxon>
    </lineage>
</organism>
<evidence type="ECO:0000256" key="1">
    <source>
        <dbReference type="SAM" id="MobiDB-lite"/>
    </source>
</evidence>
<dbReference type="RefSeq" id="WP_109889867.1">
    <property type="nucleotide sequence ID" value="NZ_CP029550.1"/>
</dbReference>
<reference evidence="4" key="1">
    <citation type="submission" date="2018-05" db="EMBL/GenBank/DDBJ databases">
        <title>Complete Genome Sequence of Methylobacterium sp. 17SD2-17.</title>
        <authorList>
            <person name="Srinivasan S."/>
        </authorList>
    </citation>
    <scope>NUCLEOTIDE SEQUENCE [LARGE SCALE GENOMIC DNA]</scope>
    <source>
        <strain evidence="4">17SD2-17</strain>
    </source>
</reference>
<evidence type="ECO:0000313" key="4">
    <source>
        <dbReference type="Proteomes" id="UP000245926"/>
    </source>
</evidence>
<dbReference type="EMBL" id="CP029550">
    <property type="protein sequence ID" value="AWN41130.1"/>
    <property type="molecule type" value="Genomic_DNA"/>
</dbReference>
<evidence type="ECO:0000313" key="3">
    <source>
        <dbReference type="EMBL" id="AWN41130.1"/>
    </source>
</evidence>
<dbReference type="AlphaFoldDB" id="A0A2U8W6I5"/>
<name>A0A2U8W6I5_9HYPH</name>
<protein>
    <submittedName>
        <fullName evidence="3">Uncharacterized protein</fullName>
    </submittedName>
</protein>
<sequence length="82" mass="8355">MPIRAAIVALLALAAGPAAAQMGAGFAGSSVGLPAAGVPTNPFASNHPSAPPPVMVERPGPRVHRPRRVVRERPLPPGRIAR</sequence>
<evidence type="ECO:0000256" key="2">
    <source>
        <dbReference type="SAM" id="SignalP"/>
    </source>
</evidence>
<feature type="region of interest" description="Disordered" evidence="1">
    <location>
        <begin position="42"/>
        <end position="82"/>
    </location>
</feature>